<evidence type="ECO:0000313" key="3">
    <source>
        <dbReference type="Proteomes" id="UP000030763"/>
    </source>
</evidence>
<accession>U6MAU6</accession>
<organism evidence="2 3">
    <name type="scientific">Eimeria maxima</name>
    <name type="common">Coccidian parasite</name>
    <dbReference type="NCBI Taxonomy" id="5804"/>
    <lineage>
        <taxon>Eukaryota</taxon>
        <taxon>Sar</taxon>
        <taxon>Alveolata</taxon>
        <taxon>Apicomplexa</taxon>
        <taxon>Conoidasida</taxon>
        <taxon>Coccidia</taxon>
        <taxon>Eucoccidiorida</taxon>
        <taxon>Eimeriorina</taxon>
        <taxon>Eimeriidae</taxon>
        <taxon>Eimeria</taxon>
    </lineage>
</organism>
<gene>
    <name evidence="2" type="ORF">EMWEY_00017930</name>
</gene>
<feature type="compositionally biased region" description="Pro residues" evidence="1">
    <location>
        <begin position="25"/>
        <end position="34"/>
    </location>
</feature>
<feature type="region of interest" description="Disordered" evidence="1">
    <location>
        <begin position="17"/>
        <end position="52"/>
    </location>
</feature>
<keyword evidence="3" id="KW-1185">Reference proteome</keyword>
<dbReference type="Proteomes" id="UP000030763">
    <property type="component" value="Unassembled WGS sequence"/>
</dbReference>
<dbReference type="AlphaFoldDB" id="U6MAU6"/>
<dbReference type="EMBL" id="HG719840">
    <property type="protein sequence ID" value="CDJ58790.1"/>
    <property type="molecule type" value="Genomic_DNA"/>
</dbReference>
<evidence type="ECO:0000313" key="2">
    <source>
        <dbReference type="EMBL" id="CDJ58790.1"/>
    </source>
</evidence>
<dbReference type="GeneID" id="25335779"/>
<evidence type="ECO:0000256" key="1">
    <source>
        <dbReference type="SAM" id="MobiDB-lite"/>
    </source>
</evidence>
<dbReference type="InterPro" id="IPR032727">
    <property type="entry name" value="CLAMP"/>
</dbReference>
<protein>
    <submittedName>
        <fullName evidence="2">Uncharacterized protein</fullName>
    </submittedName>
</protein>
<dbReference type="VEuPathDB" id="ToxoDB:EMWEY_00017930"/>
<dbReference type="RefSeq" id="XP_013335438.1">
    <property type="nucleotide sequence ID" value="XM_013479984.1"/>
</dbReference>
<dbReference type="OMA" id="LHPATEF"/>
<feature type="compositionally biased region" description="Low complexity" evidence="1">
    <location>
        <begin position="35"/>
        <end position="52"/>
    </location>
</feature>
<dbReference type="PANTHER" id="PTHR28457:SF1">
    <property type="entry name" value="CILIA- AND FLAGELLA-ASSOCIATED PROTEIN 119"/>
    <property type="match status" value="1"/>
</dbReference>
<reference evidence="2" key="1">
    <citation type="submission" date="2013-10" db="EMBL/GenBank/DDBJ databases">
        <title>Genomic analysis of the causative agents of coccidiosis in chickens.</title>
        <authorList>
            <person name="Reid A.J."/>
            <person name="Blake D."/>
            <person name="Billington K."/>
            <person name="Browne H."/>
            <person name="Dunn M."/>
            <person name="Hung S."/>
            <person name="Kawahara F."/>
            <person name="Miranda-Saavedra D."/>
            <person name="Mourier T."/>
            <person name="Nagra H."/>
            <person name="Otto T.D."/>
            <person name="Rawlings N."/>
            <person name="Sanchez A."/>
            <person name="Sanders M."/>
            <person name="Subramaniam C."/>
            <person name="Tay Y."/>
            <person name="Dear P."/>
            <person name="Doerig C."/>
            <person name="Gruber A."/>
            <person name="Parkinson J."/>
            <person name="Shirley M."/>
            <person name="Wan K.L."/>
            <person name="Berriman M."/>
            <person name="Tomley F."/>
            <person name="Pain A."/>
        </authorList>
    </citation>
    <scope>NUCLEOTIDE SEQUENCE [LARGE SCALE GENOMIC DNA]</scope>
    <source>
        <strain evidence="2">Weybridge</strain>
    </source>
</reference>
<name>U6MAU6_EIMMA</name>
<sequence>MAATAVPRSRLSLASDLVDAAGGASPPPLLPTEVPPASEEEATAGASEGSSLSASTGTLAAATAAVPAEDAPLAAQRRLSATESALAASRRPLFLTYSLICATDASALLHQKDRVRLARQLDELLQLHQFVVLLRQPSRRASLIGPFSCSSSSSNSITTDLAIQLDPAEDSAVKDTPAFSCSSNNSCNNRKSSSTSLIGTERAFPVEECKGEEAAEASRVSVCGVPPAAAAAAPSIPYEPTTLGQHQQQQLQHMQEEAVAAAHLIAVEYFVAAVTFCKRTGFTPRAVSAFLALLLGMYRQSVQQQLSPAAAFEAFKALLLQHAVHRPPCATAVFAPQHLLPASEFFMLHFVRLLPHMQQLHTPQLPQQ</sequence>
<dbReference type="PANTHER" id="PTHR28457">
    <property type="entry name" value="COILED-COIL DOMAIN-CONTAINING PROTEIN 189"/>
    <property type="match status" value="1"/>
</dbReference>
<dbReference type="OrthoDB" id="348857at2759"/>
<proteinExistence type="predicted"/>
<reference evidence="2" key="2">
    <citation type="submission" date="2013-10" db="EMBL/GenBank/DDBJ databases">
        <authorList>
            <person name="Aslett M."/>
        </authorList>
    </citation>
    <scope>NUCLEOTIDE SEQUENCE [LARGE SCALE GENOMIC DNA]</scope>
    <source>
        <strain evidence="2">Weybridge</strain>
    </source>
</reference>
<dbReference type="Pfam" id="PF14769">
    <property type="entry name" value="CLAMP"/>
    <property type="match status" value="1"/>
</dbReference>